<reference evidence="1" key="2">
    <citation type="submission" date="2021-10" db="EMBL/GenBank/DDBJ databases">
        <title>Phylogenomics reveals ancestral predisposition of the termite-cultivated fungus Termitomyces towards a domesticated lifestyle.</title>
        <authorList>
            <person name="Auxier B."/>
            <person name="Grum-Grzhimaylo A."/>
            <person name="Cardenas M.E."/>
            <person name="Lodge J.D."/>
            <person name="Laessoe T."/>
            <person name="Pedersen O."/>
            <person name="Smith M.E."/>
            <person name="Kuyper T.W."/>
            <person name="Franco-Molano E.A."/>
            <person name="Baroni T.J."/>
            <person name="Aanen D.K."/>
        </authorList>
    </citation>
    <scope>NUCLEOTIDE SEQUENCE</scope>
    <source>
        <strain evidence="1">AP01</strain>
        <tissue evidence="1">Mycelium</tissue>
    </source>
</reference>
<keyword evidence="2" id="KW-1185">Reference proteome</keyword>
<dbReference type="Proteomes" id="UP000775547">
    <property type="component" value="Unassembled WGS sequence"/>
</dbReference>
<sequence>MGEREELVGKARRVVQCSPTVFRYLREVFPDVRDCPRYDEYRELLTEDFPELELRQILGSTKGLEALVAFLDKSGAFTETNQGKMMKKTMSLEMKDGGRMRREE</sequence>
<comment type="caution">
    <text evidence="1">The sequence shown here is derived from an EMBL/GenBank/DDBJ whole genome shotgun (WGS) entry which is preliminary data.</text>
</comment>
<dbReference type="AlphaFoldDB" id="A0A9P7G4V0"/>
<name>A0A9P7G4V0_9AGAR</name>
<gene>
    <name evidence="1" type="ORF">DXG03_002051</name>
</gene>
<accession>A0A9P7G4V0</accession>
<reference evidence="1" key="1">
    <citation type="submission" date="2020-07" db="EMBL/GenBank/DDBJ databases">
        <authorList>
            <person name="Nieuwenhuis M."/>
            <person name="Van De Peppel L.J.J."/>
        </authorList>
    </citation>
    <scope>NUCLEOTIDE SEQUENCE</scope>
    <source>
        <strain evidence="1">AP01</strain>
        <tissue evidence="1">Mycelium</tissue>
    </source>
</reference>
<protein>
    <submittedName>
        <fullName evidence="1">Uncharacterized protein</fullName>
    </submittedName>
</protein>
<organism evidence="1 2">
    <name type="scientific">Asterophora parasitica</name>
    <dbReference type="NCBI Taxonomy" id="117018"/>
    <lineage>
        <taxon>Eukaryota</taxon>
        <taxon>Fungi</taxon>
        <taxon>Dikarya</taxon>
        <taxon>Basidiomycota</taxon>
        <taxon>Agaricomycotina</taxon>
        <taxon>Agaricomycetes</taxon>
        <taxon>Agaricomycetidae</taxon>
        <taxon>Agaricales</taxon>
        <taxon>Tricholomatineae</taxon>
        <taxon>Lyophyllaceae</taxon>
        <taxon>Asterophora</taxon>
    </lineage>
</organism>
<evidence type="ECO:0000313" key="1">
    <source>
        <dbReference type="EMBL" id="KAG5642845.1"/>
    </source>
</evidence>
<evidence type="ECO:0000313" key="2">
    <source>
        <dbReference type="Proteomes" id="UP000775547"/>
    </source>
</evidence>
<dbReference type="OrthoDB" id="3230070at2759"/>
<dbReference type="EMBL" id="JABCKV010000152">
    <property type="protein sequence ID" value="KAG5642845.1"/>
    <property type="molecule type" value="Genomic_DNA"/>
</dbReference>
<proteinExistence type="predicted"/>